<protein>
    <submittedName>
        <fullName evidence="1">Sequence-specific DNA binding transcription factor</fullName>
    </submittedName>
</protein>
<keyword evidence="2" id="KW-1185">Reference proteome</keyword>
<dbReference type="EMBL" id="LXQA010845771">
    <property type="protein sequence ID" value="MCI73757.1"/>
    <property type="molecule type" value="Genomic_DNA"/>
</dbReference>
<organism evidence="1 2">
    <name type="scientific">Trifolium medium</name>
    <dbReference type="NCBI Taxonomy" id="97028"/>
    <lineage>
        <taxon>Eukaryota</taxon>
        <taxon>Viridiplantae</taxon>
        <taxon>Streptophyta</taxon>
        <taxon>Embryophyta</taxon>
        <taxon>Tracheophyta</taxon>
        <taxon>Spermatophyta</taxon>
        <taxon>Magnoliopsida</taxon>
        <taxon>eudicotyledons</taxon>
        <taxon>Gunneridae</taxon>
        <taxon>Pentapetalae</taxon>
        <taxon>rosids</taxon>
        <taxon>fabids</taxon>
        <taxon>Fabales</taxon>
        <taxon>Fabaceae</taxon>
        <taxon>Papilionoideae</taxon>
        <taxon>50 kb inversion clade</taxon>
        <taxon>NPAAA clade</taxon>
        <taxon>Hologalegina</taxon>
        <taxon>IRL clade</taxon>
        <taxon>Trifolieae</taxon>
        <taxon>Trifolium</taxon>
    </lineage>
</organism>
<dbReference type="AlphaFoldDB" id="A0A392ULX4"/>
<comment type="caution">
    <text evidence="1">The sequence shown here is derived from an EMBL/GenBank/DDBJ whole genome shotgun (WGS) entry which is preliminary data.</text>
</comment>
<accession>A0A392ULX4</accession>
<dbReference type="PANTHER" id="PTHR46327">
    <property type="entry name" value="F16F4.11 PROTEIN-RELATED"/>
    <property type="match status" value="1"/>
</dbReference>
<evidence type="ECO:0000313" key="2">
    <source>
        <dbReference type="Proteomes" id="UP000265520"/>
    </source>
</evidence>
<sequence length="58" mass="7353">MRAAWLQKQWLDSRSVQLEEQKLQIKVEMLELEKQRFKWERFSKKQDRELEKFKLEND</sequence>
<feature type="non-terminal residue" evidence="1">
    <location>
        <position position="58"/>
    </location>
</feature>
<dbReference type="PANTHER" id="PTHR46327:SF22">
    <property type="entry name" value="TRANSCRIPTION FACTOR"/>
    <property type="match status" value="1"/>
</dbReference>
<name>A0A392ULX4_9FABA</name>
<dbReference type="Proteomes" id="UP000265520">
    <property type="component" value="Unassembled WGS sequence"/>
</dbReference>
<reference evidence="1 2" key="1">
    <citation type="journal article" date="2018" name="Front. Plant Sci.">
        <title>Red Clover (Trifolium pratense) and Zigzag Clover (T. medium) - A Picture of Genomic Similarities and Differences.</title>
        <authorList>
            <person name="Dluhosova J."/>
            <person name="Istvanek J."/>
            <person name="Nedelnik J."/>
            <person name="Repkova J."/>
        </authorList>
    </citation>
    <scope>NUCLEOTIDE SEQUENCE [LARGE SCALE GENOMIC DNA]</scope>
    <source>
        <strain evidence="2">cv. 10/8</strain>
        <tissue evidence="1">Leaf</tissue>
    </source>
</reference>
<proteinExistence type="predicted"/>
<evidence type="ECO:0000313" key="1">
    <source>
        <dbReference type="EMBL" id="MCI73757.1"/>
    </source>
</evidence>